<dbReference type="InterPro" id="IPR027417">
    <property type="entry name" value="P-loop_NTPase"/>
</dbReference>
<dbReference type="OrthoDB" id="9779872at2"/>
<organism evidence="5 6">
    <name type="scientific">Rhizobium rhizogenes</name>
    <name type="common">Agrobacterium rhizogenes</name>
    <dbReference type="NCBI Taxonomy" id="359"/>
    <lineage>
        <taxon>Bacteria</taxon>
        <taxon>Pseudomonadati</taxon>
        <taxon>Pseudomonadota</taxon>
        <taxon>Alphaproteobacteria</taxon>
        <taxon>Hyphomicrobiales</taxon>
        <taxon>Rhizobiaceae</taxon>
        <taxon>Rhizobium/Agrobacterium group</taxon>
        <taxon>Rhizobium</taxon>
    </lineage>
</organism>
<dbReference type="Pfam" id="PF00005">
    <property type="entry name" value="ABC_tran"/>
    <property type="match status" value="1"/>
</dbReference>
<dbReference type="InterPro" id="IPR051120">
    <property type="entry name" value="ABC_AA/LPS_Transport"/>
</dbReference>
<dbReference type="GO" id="GO:0005524">
    <property type="term" value="F:ATP binding"/>
    <property type="evidence" value="ECO:0007669"/>
    <property type="project" value="UniProtKB-KW"/>
</dbReference>
<name>A0A546X693_RHIRH</name>
<keyword evidence="2" id="KW-0547">Nucleotide-binding</keyword>
<gene>
    <name evidence="5" type="ORF">EXN68_24050</name>
</gene>
<dbReference type="Proteomes" id="UP000315434">
    <property type="component" value="Unassembled WGS sequence"/>
</dbReference>
<proteinExistence type="predicted"/>
<dbReference type="AlphaFoldDB" id="A0A546X693"/>
<dbReference type="SUPFAM" id="SSF52540">
    <property type="entry name" value="P-loop containing nucleoside triphosphate hydrolases"/>
    <property type="match status" value="1"/>
</dbReference>
<dbReference type="InterPro" id="IPR003439">
    <property type="entry name" value="ABC_transporter-like_ATP-bd"/>
</dbReference>
<dbReference type="PANTHER" id="PTHR45772:SF1">
    <property type="entry name" value="ABC TRANSPORTER ATP-BINDING PROTEIN"/>
    <property type="match status" value="1"/>
</dbReference>
<evidence type="ECO:0000313" key="5">
    <source>
        <dbReference type="EMBL" id="TRA96254.1"/>
    </source>
</evidence>
<evidence type="ECO:0000256" key="3">
    <source>
        <dbReference type="ARBA" id="ARBA00022840"/>
    </source>
</evidence>
<dbReference type="SMART" id="SM00382">
    <property type="entry name" value="AAA"/>
    <property type="match status" value="1"/>
</dbReference>
<evidence type="ECO:0000256" key="1">
    <source>
        <dbReference type="ARBA" id="ARBA00022448"/>
    </source>
</evidence>
<dbReference type="GO" id="GO:0016887">
    <property type="term" value="F:ATP hydrolysis activity"/>
    <property type="evidence" value="ECO:0007669"/>
    <property type="project" value="InterPro"/>
</dbReference>
<dbReference type="RefSeq" id="WP_142843283.1">
    <property type="nucleotide sequence ID" value="NZ_JAPZAB010000011.1"/>
</dbReference>
<dbReference type="InterPro" id="IPR003593">
    <property type="entry name" value="AAA+_ATPase"/>
</dbReference>
<dbReference type="PANTHER" id="PTHR45772">
    <property type="entry name" value="CONSERVED COMPONENT OF ABC TRANSPORTER FOR NATURAL AMINO ACIDS-RELATED"/>
    <property type="match status" value="1"/>
</dbReference>
<comment type="caution">
    <text evidence="5">The sequence shown here is derived from an EMBL/GenBank/DDBJ whole genome shotgun (WGS) entry which is preliminary data.</text>
</comment>
<keyword evidence="1" id="KW-0813">Transport</keyword>
<reference evidence="5 6" key="1">
    <citation type="journal article" date="2019" name="Appl. Microbiol. Biotechnol.">
        <title>Differential efficiency of wild type rhizogenic strains for rol gene transformation of plants.</title>
        <authorList>
            <person name="Desmet S."/>
            <person name="De Keyser E."/>
            <person name="Van Vaerenbergh J."/>
            <person name="Baeyen S."/>
            <person name="Van Huylenbroeck J."/>
            <person name="Geelen D."/>
            <person name="Dhooghe E."/>
        </authorList>
    </citation>
    <scope>NUCLEOTIDE SEQUENCE [LARGE SCALE GENOMIC DNA]</scope>
    <source>
        <strain evidence="5 6">GBBC3284</strain>
    </source>
</reference>
<evidence type="ECO:0000259" key="4">
    <source>
        <dbReference type="PROSITE" id="PS50893"/>
    </source>
</evidence>
<evidence type="ECO:0000313" key="6">
    <source>
        <dbReference type="Proteomes" id="UP000315434"/>
    </source>
</evidence>
<dbReference type="PROSITE" id="PS50893">
    <property type="entry name" value="ABC_TRANSPORTER_2"/>
    <property type="match status" value="1"/>
</dbReference>
<evidence type="ECO:0000256" key="2">
    <source>
        <dbReference type="ARBA" id="ARBA00022741"/>
    </source>
</evidence>
<dbReference type="Gene3D" id="3.40.50.300">
    <property type="entry name" value="P-loop containing nucleotide triphosphate hydrolases"/>
    <property type="match status" value="1"/>
</dbReference>
<dbReference type="EMBL" id="SGNY01000011">
    <property type="protein sequence ID" value="TRA96254.1"/>
    <property type="molecule type" value="Genomic_DNA"/>
</dbReference>
<feature type="domain" description="ABC transporter" evidence="4">
    <location>
        <begin position="2"/>
        <end position="234"/>
    </location>
</feature>
<protein>
    <submittedName>
        <fullName evidence="5">ATP-binding cassette domain-containing protein</fullName>
    </submittedName>
</protein>
<accession>A0A546X693</accession>
<dbReference type="GO" id="GO:0005886">
    <property type="term" value="C:plasma membrane"/>
    <property type="evidence" value="ECO:0007669"/>
    <property type="project" value="TreeGrafter"/>
</dbReference>
<sequence length="237" mass="25645">MIEIDGVTVSFGGVTALNRLTVQLDAPVVGIIGPNGAGKTTFLNVLSGFVRPGSGRIRVFGQELTGLQPHQRAQWGLRRSFQKEQAVDELTVEDNVRVVLDSLRLSRGDAEDALTRALEFTGINAVRRRSVAGLNSFERRMTELARCVAGSPKLILLDEPGAGFSQSEVATLRSVINGISETIGARTFLIDHDVDLIQATCQRTMVLDFGSLVTYGETASVLADPRVRAVYLGMEET</sequence>
<keyword evidence="3 5" id="KW-0067">ATP-binding</keyword>